<reference evidence="8" key="1">
    <citation type="journal article" date="2019" name="Int. J. Syst. Evol. Microbiol.">
        <title>The Global Catalogue of Microorganisms (GCM) 10K type strain sequencing project: providing services to taxonomists for standard genome sequencing and annotation.</title>
        <authorList>
            <consortium name="The Broad Institute Genomics Platform"/>
            <consortium name="The Broad Institute Genome Sequencing Center for Infectious Disease"/>
            <person name="Wu L."/>
            <person name="Ma J."/>
        </authorList>
    </citation>
    <scope>NUCLEOTIDE SEQUENCE [LARGE SCALE GENOMIC DNA]</scope>
    <source>
        <strain evidence="8">CAIM 431</strain>
    </source>
</reference>
<dbReference type="EMBL" id="JBHUFZ010000029">
    <property type="protein sequence ID" value="MFD1891134.1"/>
    <property type="molecule type" value="Genomic_DNA"/>
</dbReference>
<protein>
    <recommendedName>
        <fullName evidence="6">Arginine biosynthesis bifunctional protein ArgJ</fullName>
    </recommendedName>
    <domain>
        <recommendedName>
            <fullName evidence="6">Glutamate N-acetyltransferase</fullName>
            <ecNumber evidence="6">2.3.1.35</ecNumber>
        </recommendedName>
        <alternativeName>
            <fullName evidence="6">Ornithine acetyltransferase</fullName>
            <shortName evidence="6">OATase</shortName>
        </alternativeName>
        <alternativeName>
            <fullName evidence="6">Ornithine transacetylase</fullName>
        </alternativeName>
    </domain>
    <domain>
        <recommendedName>
            <fullName evidence="6">Amino-acid acetyltransferase</fullName>
            <ecNumber evidence="6">2.3.1.1</ecNumber>
        </recommendedName>
        <alternativeName>
            <fullName evidence="6">N-acetylglutamate synthase</fullName>
            <shortName evidence="6">AGSase</shortName>
        </alternativeName>
    </domain>
    <component>
        <recommendedName>
            <fullName evidence="6">Arginine biosynthesis bifunctional protein ArgJ alpha chain</fullName>
        </recommendedName>
    </component>
    <component>
        <recommendedName>
            <fullName evidence="6">Arginine biosynthesis bifunctional protein ArgJ beta chain</fullName>
        </recommendedName>
    </component>
</protein>
<keyword evidence="6" id="KW-0963">Cytoplasm</keyword>
<dbReference type="InterPro" id="IPR002813">
    <property type="entry name" value="Arg_biosynth_ArgJ"/>
</dbReference>
<comment type="pathway">
    <text evidence="6">Amino-acid biosynthesis; L-arginine biosynthesis; L-ornithine and N-acetyl-L-glutamate from L-glutamate and N(2)-acetyl-L-ornithine (cyclic): step 1/1.</text>
</comment>
<dbReference type="PANTHER" id="PTHR23100:SF0">
    <property type="entry name" value="ARGININE BIOSYNTHESIS BIFUNCTIONAL PROTEIN ARGJ, MITOCHONDRIAL"/>
    <property type="match status" value="1"/>
</dbReference>
<dbReference type="Proteomes" id="UP001597326">
    <property type="component" value="Unassembled WGS sequence"/>
</dbReference>
<feature type="chain" id="PRO_5044941091" description="Arginine biosynthesis bifunctional protein ArgJ alpha chain" evidence="6">
    <location>
        <begin position="1"/>
        <end position="195"/>
    </location>
</feature>
<proteinExistence type="inferred from homology"/>
<dbReference type="NCBIfam" id="TIGR00120">
    <property type="entry name" value="ArgJ"/>
    <property type="match status" value="1"/>
</dbReference>
<feature type="binding site" evidence="6">
    <location>
        <position position="276"/>
    </location>
    <ligand>
        <name>substrate</name>
    </ligand>
</feature>
<organism evidence="7 8">
    <name type="scientific">Luteococcus peritonei</name>
    <dbReference type="NCBI Taxonomy" id="88874"/>
    <lineage>
        <taxon>Bacteria</taxon>
        <taxon>Bacillati</taxon>
        <taxon>Actinomycetota</taxon>
        <taxon>Actinomycetes</taxon>
        <taxon>Propionibacteriales</taxon>
        <taxon>Propionibacteriaceae</taxon>
        <taxon>Luteococcus</taxon>
    </lineage>
</organism>
<comment type="catalytic activity">
    <reaction evidence="6">
        <text>N(2)-acetyl-L-ornithine + L-glutamate = N-acetyl-L-glutamate + L-ornithine</text>
        <dbReference type="Rhea" id="RHEA:15349"/>
        <dbReference type="ChEBI" id="CHEBI:29985"/>
        <dbReference type="ChEBI" id="CHEBI:44337"/>
        <dbReference type="ChEBI" id="CHEBI:46911"/>
        <dbReference type="ChEBI" id="CHEBI:57805"/>
        <dbReference type="EC" id="2.3.1.35"/>
    </reaction>
</comment>
<keyword evidence="8" id="KW-1185">Reference proteome</keyword>
<gene>
    <name evidence="6 7" type="primary">argJ</name>
    <name evidence="7" type="ORF">ACFSCS_13220</name>
</gene>
<evidence type="ECO:0000256" key="4">
    <source>
        <dbReference type="ARBA" id="ARBA00022813"/>
    </source>
</evidence>
<keyword evidence="6" id="KW-0028">Amino-acid biosynthesis</keyword>
<dbReference type="InterPro" id="IPR016117">
    <property type="entry name" value="ArgJ-like_dom_sf"/>
</dbReference>
<dbReference type="InterPro" id="IPR042195">
    <property type="entry name" value="ArgJ_beta_C"/>
</dbReference>
<dbReference type="GO" id="GO:0004358">
    <property type="term" value="F:L-glutamate N-acetyltransferase activity, acting on acetyl-L-ornithine as donor"/>
    <property type="evidence" value="ECO:0007669"/>
    <property type="project" value="UniProtKB-EC"/>
</dbReference>
<comment type="pathway">
    <text evidence="6">Amino-acid biosynthesis; L-arginine biosynthesis; N(2)-acetyl-L-ornithine from L-glutamate: step 1/4.</text>
</comment>
<feature type="site" description="Involved in the stabilization of negative charge on the oxyanion by the formation of the oxyanion hole" evidence="6">
    <location>
        <position position="126"/>
    </location>
</feature>
<comment type="caution">
    <text evidence="7">The sequence shown here is derived from an EMBL/GenBank/DDBJ whole genome shotgun (WGS) entry which is preliminary data.</text>
</comment>
<evidence type="ECO:0000256" key="1">
    <source>
        <dbReference type="ARBA" id="ARBA00006774"/>
    </source>
</evidence>
<evidence type="ECO:0000256" key="5">
    <source>
        <dbReference type="ARBA" id="ARBA00023315"/>
    </source>
</evidence>
<evidence type="ECO:0000313" key="7">
    <source>
        <dbReference type="EMBL" id="MFD1891134.1"/>
    </source>
</evidence>
<dbReference type="EC" id="2.3.1.1" evidence="6"/>
<feature type="active site" description="Nucleophile" evidence="6">
    <location>
        <position position="196"/>
    </location>
</feature>
<evidence type="ECO:0000256" key="2">
    <source>
        <dbReference type="ARBA" id="ARBA00011475"/>
    </source>
</evidence>
<dbReference type="Pfam" id="PF01960">
    <property type="entry name" value="ArgJ"/>
    <property type="match status" value="1"/>
</dbReference>
<feature type="binding site" evidence="6">
    <location>
        <position position="400"/>
    </location>
    <ligand>
        <name>substrate</name>
    </ligand>
</feature>
<dbReference type="PANTHER" id="PTHR23100">
    <property type="entry name" value="ARGININE BIOSYNTHESIS BIFUNCTIONAL PROTEIN ARGJ"/>
    <property type="match status" value="1"/>
</dbReference>
<dbReference type="SUPFAM" id="SSF56266">
    <property type="entry name" value="DmpA/ArgJ-like"/>
    <property type="match status" value="1"/>
</dbReference>
<dbReference type="HAMAP" id="MF_01106">
    <property type="entry name" value="ArgJ"/>
    <property type="match status" value="1"/>
</dbReference>
<feature type="site" description="Cleavage; by autolysis" evidence="6">
    <location>
        <begin position="195"/>
        <end position="196"/>
    </location>
</feature>
<feature type="binding site" evidence="6">
    <location>
        <position position="395"/>
    </location>
    <ligand>
        <name>substrate</name>
    </ligand>
</feature>
<keyword evidence="4 6" id="KW-0068">Autocatalytic cleavage</keyword>
<name>A0ABW4RZ93_9ACTN</name>
<feature type="binding site" evidence="6">
    <location>
        <position position="185"/>
    </location>
    <ligand>
        <name>substrate</name>
    </ligand>
</feature>
<keyword evidence="5 6" id="KW-0012">Acyltransferase</keyword>
<feature type="binding site" evidence="6">
    <location>
        <position position="162"/>
    </location>
    <ligand>
        <name>substrate</name>
    </ligand>
</feature>
<comment type="subcellular location">
    <subcellularLocation>
        <location evidence="6">Cytoplasm</location>
    </subcellularLocation>
</comment>
<dbReference type="RefSeq" id="WP_343875320.1">
    <property type="nucleotide sequence ID" value="NZ_BAAAIX010000030.1"/>
</dbReference>
<dbReference type="CDD" id="cd02152">
    <property type="entry name" value="OAT"/>
    <property type="match status" value="1"/>
</dbReference>
<comment type="function">
    <text evidence="6">Catalyzes two activities which are involved in the cyclic version of arginine biosynthesis: the synthesis of N-acetylglutamate from glutamate and acetyl-CoA as the acetyl donor, and of ornithine by transacetylation between N(2)-acetylornithine and glutamate.</text>
</comment>
<dbReference type="EC" id="2.3.1.35" evidence="6"/>
<accession>A0ABW4RZ93</accession>
<sequence>MNPQTTPAPELTVERSGSVTTPKGFRAIGLAAGIKDSGHADLALVVNDGPLQDAAAVFTSNRIFAAPVQWSRDATADGVLKAVVLNSGGANACTGKDGLTDSAMTAARVATGLDCGVVDVAVCSTGLIGMRLPMEELLAGVDLAVEQLSPQGGPDAAAAIMTTDTVRKMASWTSPQGWSVGGIAKGAGMLAPALATMLVVLTTDADVKPLALDKALREATRVSFDRVDSDGCQSTNDSVILLSSGASGQAPLPDEFTAALTAVCTDLAMQLLADAEGSAHDISITVRHAATEADALEVARSIARNNLFKCAVFGNDPNWGRVLAAAGTTGAAFEPERLDVWFNGVCVYRQGAIGEDRSRVDLSGRAVEVVVDLNHGEHQATVWTNDLTYDYIKENAEYSS</sequence>
<evidence type="ECO:0000313" key="8">
    <source>
        <dbReference type="Proteomes" id="UP001597326"/>
    </source>
</evidence>
<comment type="subunit">
    <text evidence="2 6">Heterotetramer of two alpha and two beta chains.</text>
</comment>
<feature type="chain" id="PRO_5044941092" description="Arginine biosynthesis bifunctional protein ArgJ beta chain" evidence="6">
    <location>
        <begin position="196"/>
        <end position="400"/>
    </location>
</feature>
<dbReference type="NCBIfam" id="NF003802">
    <property type="entry name" value="PRK05388.1"/>
    <property type="match status" value="1"/>
</dbReference>
<feature type="site" description="Involved in the stabilization of negative charge on the oxyanion by the formation of the oxyanion hole" evidence="6">
    <location>
        <position position="125"/>
    </location>
</feature>
<dbReference type="Gene3D" id="3.10.20.340">
    <property type="entry name" value="ArgJ beta chain, C-terminal domain"/>
    <property type="match status" value="1"/>
</dbReference>
<feature type="binding site" evidence="6">
    <location>
        <position position="196"/>
    </location>
    <ligand>
        <name>substrate</name>
    </ligand>
</feature>
<evidence type="ECO:0000256" key="3">
    <source>
        <dbReference type="ARBA" id="ARBA00022679"/>
    </source>
</evidence>
<keyword evidence="3 6" id="KW-0808">Transferase</keyword>
<evidence type="ECO:0000256" key="6">
    <source>
        <dbReference type="HAMAP-Rule" id="MF_01106"/>
    </source>
</evidence>
<keyword evidence="6" id="KW-0055">Arginine biosynthesis</keyword>
<dbReference type="Gene3D" id="3.60.70.12">
    <property type="entry name" value="L-amino peptidase D-ALA esterase/amidase"/>
    <property type="match status" value="1"/>
</dbReference>
<comment type="similarity">
    <text evidence="1 6">Belongs to the ArgJ family.</text>
</comment>
<keyword evidence="6" id="KW-0511">Multifunctional enzyme</keyword>
<comment type="catalytic activity">
    <reaction evidence="6">
        <text>L-glutamate + acetyl-CoA = N-acetyl-L-glutamate + CoA + H(+)</text>
        <dbReference type="Rhea" id="RHEA:24292"/>
        <dbReference type="ChEBI" id="CHEBI:15378"/>
        <dbReference type="ChEBI" id="CHEBI:29985"/>
        <dbReference type="ChEBI" id="CHEBI:44337"/>
        <dbReference type="ChEBI" id="CHEBI:57287"/>
        <dbReference type="ChEBI" id="CHEBI:57288"/>
        <dbReference type="EC" id="2.3.1.1"/>
    </reaction>
</comment>